<name>A0A3A5L9A0_9GAMM</name>
<dbReference type="NCBIfam" id="NF001986">
    <property type="entry name" value="PRK00779.1"/>
    <property type="match status" value="1"/>
</dbReference>
<dbReference type="PRINTS" id="PR00100">
    <property type="entry name" value="AOTCASE"/>
</dbReference>
<organism evidence="10 13">
    <name type="scientific">Legionella taurinensis</name>
    <dbReference type="NCBI Taxonomy" id="70611"/>
    <lineage>
        <taxon>Bacteria</taxon>
        <taxon>Pseudomonadati</taxon>
        <taxon>Pseudomonadota</taxon>
        <taxon>Gammaproteobacteria</taxon>
        <taxon>Legionellales</taxon>
        <taxon>Legionellaceae</taxon>
        <taxon>Legionella</taxon>
    </lineage>
</organism>
<comment type="catalytic activity">
    <reaction evidence="4">
        <text>carbamoyl phosphate + L-ornithine = L-citrulline + phosphate + H(+)</text>
        <dbReference type="Rhea" id="RHEA:19513"/>
        <dbReference type="ChEBI" id="CHEBI:15378"/>
        <dbReference type="ChEBI" id="CHEBI:43474"/>
        <dbReference type="ChEBI" id="CHEBI:46911"/>
        <dbReference type="ChEBI" id="CHEBI:57743"/>
        <dbReference type="ChEBI" id="CHEBI:58228"/>
        <dbReference type="EC" id="2.1.3.3"/>
    </reaction>
</comment>
<evidence type="ECO:0000256" key="3">
    <source>
        <dbReference type="ARBA" id="ARBA00022679"/>
    </source>
</evidence>
<dbReference type="EC" id="2.1.3.3" evidence="2 5"/>
<dbReference type="EMBL" id="QFGG01000011">
    <property type="protein sequence ID" value="TID40770.1"/>
    <property type="molecule type" value="Genomic_DNA"/>
</dbReference>
<proteinExistence type="inferred from homology"/>
<dbReference type="InterPro" id="IPR002292">
    <property type="entry name" value="Orn/put_carbamltrans"/>
</dbReference>
<dbReference type="EMBL" id="QZWB01000012">
    <property type="protein sequence ID" value="RJT45276.1"/>
    <property type="molecule type" value="Genomic_DNA"/>
</dbReference>
<dbReference type="Pfam" id="PF02729">
    <property type="entry name" value="OTCace_N"/>
    <property type="match status" value="1"/>
</dbReference>
<dbReference type="Proteomes" id="UP000270757">
    <property type="component" value="Unassembled WGS sequence"/>
</dbReference>
<keyword evidence="12" id="KW-1185">Reference proteome</keyword>
<comment type="similarity">
    <text evidence="1">Belongs to the aspartate/ornithine carbamoyltransferase superfamily. OTCase family.</text>
</comment>
<accession>A0A3A5L9A0</accession>
<evidence type="ECO:0000259" key="7">
    <source>
        <dbReference type="Pfam" id="PF00185"/>
    </source>
</evidence>
<dbReference type="RefSeq" id="WP_108294291.1">
    <property type="nucleotide sequence ID" value="NZ_CAAAIR010000012.1"/>
</dbReference>
<reference evidence="9 12" key="1">
    <citation type="submission" date="2018-04" db="EMBL/GenBank/DDBJ databases">
        <title>Whole genome sequence comparison of clinical and drinking water Legionella pneumophila isolates associated with the Flint Water Crisis.</title>
        <authorList>
            <person name="Garner E."/>
            <person name="Brown C."/>
            <person name="Schwake O."/>
            <person name="Coil D."/>
            <person name="Jospin G."/>
            <person name="Eisen J."/>
            <person name="Edwards M."/>
            <person name="Pruden A."/>
        </authorList>
    </citation>
    <scope>NUCLEOTIDE SEQUENCE [LARGE SCALE GENOMIC DNA]</scope>
    <source>
        <strain evidence="9 12">Genessee03</strain>
    </source>
</reference>
<dbReference type="FunFam" id="3.40.50.1370:FF:000008">
    <property type="entry name" value="Ornithine carbamoyltransferase"/>
    <property type="match status" value="1"/>
</dbReference>
<dbReference type="PRINTS" id="PR00102">
    <property type="entry name" value="OTCASE"/>
</dbReference>
<evidence type="ECO:0000313" key="14">
    <source>
        <dbReference type="Proteomes" id="UP000306421"/>
    </source>
</evidence>
<evidence type="ECO:0000313" key="12">
    <source>
        <dbReference type="Proteomes" id="UP000251035"/>
    </source>
</evidence>
<keyword evidence="3 6" id="KW-0808">Transferase</keyword>
<dbReference type="GO" id="GO:0019240">
    <property type="term" value="P:citrulline biosynthetic process"/>
    <property type="evidence" value="ECO:0007669"/>
    <property type="project" value="TreeGrafter"/>
</dbReference>
<evidence type="ECO:0000256" key="1">
    <source>
        <dbReference type="ARBA" id="ARBA00007805"/>
    </source>
</evidence>
<dbReference type="InterPro" id="IPR006131">
    <property type="entry name" value="Asp_carbamoyltransf_Asp/Orn-bd"/>
</dbReference>
<dbReference type="InterPro" id="IPR006132">
    <property type="entry name" value="Asp/Orn_carbamoyltranf_P-bd"/>
</dbReference>
<dbReference type="Proteomes" id="UP000306421">
    <property type="component" value="Unassembled WGS sequence"/>
</dbReference>
<dbReference type="Gene3D" id="3.40.50.1370">
    <property type="entry name" value="Aspartate/ornithine carbamoyltransferase"/>
    <property type="match status" value="2"/>
</dbReference>
<feature type="domain" description="Aspartate/ornithine carbamoyltransferase Asp/Orn-binding" evidence="7">
    <location>
        <begin position="206"/>
        <end position="355"/>
    </location>
</feature>
<dbReference type="EMBL" id="QCXM01000010">
    <property type="protein sequence ID" value="PUT46530.1"/>
    <property type="molecule type" value="Genomic_DNA"/>
</dbReference>
<evidence type="ECO:0000256" key="4">
    <source>
        <dbReference type="ARBA" id="ARBA00048772"/>
    </source>
</evidence>
<dbReference type="PANTHER" id="PTHR45753">
    <property type="entry name" value="ORNITHINE CARBAMOYLTRANSFERASE, MITOCHONDRIAL"/>
    <property type="match status" value="1"/>
</dbReference>
<dbReference type="SUPFAM" id="SSF53671">
    <property type="entry name" value="Aspartate/ornithine carbamoyltransferase"/>
    <property type="match status" value="1"/>
</dbReference>
<evidence type="ECO:0000313" key="9">
    <source>
        <dbReference type="EMBL" id="PUT46530.1"/>
    </source>
</evidence>
<dbReference type="Pfam" id="PF00185">
    <property type="entry name" value="OTCace"/>
    <property type="match status" value="1"/>
</dbReference>
<feature type="domain" description="Aspartate/ornithine carbamoyltransferase carbamoyl-P binding" evidence="8">
    <location>
        <begin position="65"/>
        <end position="200"/>
    </location>
</feature>
<dbReference type="GO" id="GO:0016597">
    <property type="term" value="F:amino acid binding"/>
    <property type="evidence" value="ECO:0007669"/>
    <property type="project" value="InterPro"/>
</dbReference>
<dbReference type="InterPro" id="IPR006130">
    <property type="entry name" value="Asp/Orn_carbamoylTrfase"/>
</dbReference>
<dbReference type="NCBIfam" id="TIGR00658">
    <property type="entry name" value="orni_carb_tr"/>
    <property type="match status" value="1"/>
</dbReference>
<evidence type="ECO:0000256" key="5">
    <source>
        <dbReference type="NCBIfam" id="TIGR00658"/>
    </source>
</evidence>
<reference evidence="11 14" key="2">
    <citation type="submission" date="2018-04" db="EMBL/GenBank/DDBJ databases">
        <title>Whole genome sequence comparison of clinical and drinking water Legionella pneumophila isolates.</title>
        <authorList>
            <person name="Garner E."/>
        </authorList>
    </citation>
    <scope>NUCLEOTIDE SEQUENCE [LARGE SCALE GENOMIC DNA]</scope>
    <source>
        <strain evidence="11 14">WH02</strain>
    </source>
</reference>
<dbReference type="Proteomes" id="UP000251035">
    <property type="component" value="Unassembled WGS sequence"/>
</dbReference>
<sequence>MSLPKPVSDPLVNAQTHALPITEVTPNTFVINLQQAIFGLEAGLTGGNTPVWQYEKNSLPLSSGRHLLTGMEFNRDDVQLILNQAKAIKQTPAFYRQALANKSLAMIFEKPSFRTRLSFTMAIQSLGGMAIESISTTRKQETPADMARVLNGYADFIMVRTHDDDTLADMAKHAEVPVINGLSALHHPCQIFADLLTLKEHFHALEGLTLAYVGDGNNILHSLMLLAPQLGITIHYCCPPGRQPDASLSALAQSRYPEQIKGFSHPNDAVRHVQAVYTDVWTSMGFEAGDEDEFAGFQVNEGLMALADAAAVFMHCMPMERGKEVSNTLPDSPSSVIFKQSENRLHVQKALLLYLAFPD</sequence>
<evidence type="ECO:0000313" key="13">
    <source>
        <dbReference type="Proteomes" id="UP000270757"/>
    </source>
</evidence>
<protein>
    <recommendedName>
        <fullName evidence="2 5">Ornithine carbamoyltransferase</fullName>
        <ecNumber evidence="2 5">2.1.3.3</ecNumber>
    </recommendedName>
</protein>
<reference evidence="10 13" key="3">
    <citation type="submission" date="2018-09" db="EMBL/GenBank/DDBJ databases">
        <title>Draft genome sequences of Legionella taurinensis isolated from water samples.</title>
        <authorList>
            <person name="Chakeri A."/>
            <person name="Allerberger F."/>
            <person name="Kundi M."/>
            <person name="Ruppitsch W."/>
            <person name="Schmid D."/>
        </authorList>
    </citation>
    <scope>NUCLEOTIDE SEQUENCE [LARGE SCALE GENOMIC DNA]</scope>
    <source>
        <strain evidence="10 13">4570-18-6</strain>
    </source>
</reference>
<evidence type="ECO:0000256" key="2">
    <source>
        <dbReference type="ARBA" id="ARBA00013007"/>
    </source>
</evidence>
<dbReference type="AlphaFoldDB" id="A0A3A5L9A0"/>
<evidence type="ECO:0000313" key="11">
    <source>
        <dbReference type="EMBL" id="TID40770.1"/>
    </source>
</evidence>
<evidence type="ECO:0000313" key="10">
    <source>
        <dbReference type="EMBL" id="RJT45276.1"/>
    </source>
</evidence>
<dbReference type="GeneID" id="48948318"/>
<evidence type="ECO:0000259" key="8">
    <source>
        <dbReference type="Pfam" id="PF02729"/>
    </source>
</evidence>
<dbReference type="PANTHER" id="PTHR45753:SF3">
    <property type="entry name" value="ORNITHINE TRANSCARBAMYLASE, MITOCHONDRIAL"/>
    <property type="match status" value="1"/>
</dbReference>
<dbReference type="OrthoDB" id="9774690at2"/>
<gene>
    <name evidence="10" type="primary">argF</name>
    <name evidence="10" type="ORF">D6J04_11260</name>
    <name evidence="9" type="ORF">DB745_10535</name>
    <name evidence="11" type="ORF">DIZ81_11645</name>
</gene>
<dbReference type="InterPro" id="IPR036901">
    <property type="entry name" value="Asp/Orn_carbamoylTrfase_sf"/>
</dbReference>
<comment type="caution">
    <text evidence="10">The sequence shown here is derived from an EMBL/GenBank/DDBJ whole genome shotgun (WGS) entry which is preliminary data.</text>
</comment>
<evidence type="ECO:0000256" key="6">
    <source>
        <dbReference type="RuleBase" id="RU003634"/>
    </source>
</evidence>
<dbReference type="GO" id="GO:0004585">
    <property type="term" value="F:ornithine carbamoyltransferase activity"/>
    <property type="evidence" value="ECO:0007669"/>
    <property type="project" value="UniProtKB-UniRule"/>
</dbReference>
<dbReference type="GO" id="GO:0042450">
    <property type="term" value="P:L-arginine biosynthetic process via ornithine"/>
    <property type="evidence" value="ECO:0007669"/>
    <property type="project" value="UniProtKB-UniRule"/>
</dbReference>